<protein>
    <submittedName>
        <fullName evidence="2">Uncharacterized protein</fullName>
    </submittedName>
</protein>
<dbReference type="Proteomes" id="UP000760494">
    <property type="component" value="Unassembled WGS sequence"/>
</dbReference>
<dbReference type="EMBL" id="CABFJX010000395">
    <property type="protein sequence ID" value="VTT78773.1"/>
    <property type="molecule type" value="Genomic_DNA"/>
</dbReference>
<accession>A0A9Q9RXA5</accession>
<feature type="region of interest" description="Disordered" evidence="1">
    <location>
        <begin position="67"/>
        <end position="109"/>
    </location>
</feature>
<feature type="compositionally biased region" description="Polar residues" evidence="1">
    <location>
        <begin position="84"/>
        <end position="94"/>
    </location>
</feature>
<evidence type="ECO:0000256" key="1">
    <source>
        <dbReference type="SAM" id="MobiDB-lite"/>
    </source>
</evidence>
<dbReference type="AlphaFoldDB" id="A0A9Q9RXA5"/>
<name>A0A9Q9RXA5_FUSFU</name>
<evidence type="ECO:0000313" key="3">
    <source>
        <dbReference type="Proteomes" id="UP000760494"/>
    </source>
</evidence>
<feature type="non-terminal residue" evidence="2">
    <location>
        <position position="109"/>
    </location>
</feature>
<gene>
    <name evidence="2" type="ORF">C2S_11218</name>
</gene>
<sequence>MAAPDYLARKTLATKNCQISTQDCRLTDHKASPSLAYTNPHAETNTDGRRDRVLPWPQISSFRIRTATDSIVPHGGSKLPDSDVTGSMSLCTNPSREEQLHLPPISPQS</sequence>
<feature type="region of interest" description="Disordered" evidence="1">
    <location>
        <begin position="32"/>
        <end position="52"/>
    </location>
</feature>
<organism evidence="2 3">
    <name type="scientific">Fusarium fujikuroi</name>
    <name type="common">Bakanae and foot rot disease fungus</name>
    <name type="synonym">Gibberella fujikuroi</name>
    <dbReference type="NCBI Taxonomy" id="5127"/>
    <lineage>
        <taxon>Eukaryota</taxon>
        <taxon>Fungi</taxon>
        <taxon>Dikarya</taxon>
        <taxon>Ascomycota</taxon>
        <taxon>Pezizomycotina</taxon>
        <taxon>Sordariomycetes</taxon>
        <taxon>Hypocreomycetidae</taxon>
        <taxon>Hypocreales</taxon>
        <taxon>Nectriaceae</taxon>
        <taxon>Fusarium</taxon>
        <taxon>Fusarium fujikuroi species complex</taxon>
    </lineage>
</organism>
<comment type="caution">
    <text evidence="2">The sequence shown here is derived from an EMBL/GenBank/DDBJ whole genome shotgun (WGS) entry which is preliminary data.</text>
</comment>
<reference evidence="2" key="1">
    <citation type="submission" date="2019-05" db="EMBL/GenBank/DDBJ databases">
        <authorList>
            <person name="Piombo E."/>
        </authorList>
    </citation>
    <scope>NUCLEOTIDE SEQUENCE</scope>
    <source>
        <strain evidence="2">C2S</strain>
    </source>
</reference>
<proteinExistence type="predicted"/>
<evidence type="ECO:0000313" key="2">
    <source>
        <dbReference type="EMBL" id="VTT78773.1"/>
    </source>
</evidence>